<dbReference type="OMA" id="VHYYHAL"/>
<reference evidence="2 3" key="1">
    <citation type="submission" date="2015-08" db="EMBL/GenBank/DDBJ databases">
        <title>Antibacterial properties of a collection of Vibrionaceae strains.</title>
        <authorList>
            <person name="Giubergia S."/>
        </authorList>
    </citation>
    <scope>NUCLEOTIDE SEQUENCE [LARGE SCALE GENOMIC DNA]</scope>
    <source>
        <strain evidence="2 3">S0821</strain>
    </source>
</reference>
<comment type="caution">
    <text evidence="2">The sequence shown here is derived from an EMBL/GenBank/DDBJ whole genome shotgun (WGS) entry which is preliminary data.</text>
</comment>
<dbReference type="OrthoDB" id="5917531at2"/>
<evidence type="ECO:0000256" key="1">
    <source>
        <dbReference type="SAM" id="Phobius"/>
    </source>
</evidence>
<evidence type="ECO:0000313" key="2">
    <source>
        <dbReference type="EMBL" id="KQH84766.1"/>
    </source>
</evidence>
<keyword evidence="1" id="KW-0472">Membrane</keyword>
<gene>
    <name evidence="2" type="ORF">AMR76_16760</name>
</gene>
<keyword evidence="1" id="KW-0812">Transmembrane</keyword>
<dbReference type="InParanoid" id="A0A0Q2RL83"/>
<dbReference type="Pfam" id="PF10694">
    <property type="entry name" value="DUF2500"/>
    <property type="match status" value="1"/>
</dbReference>
<feature type="transmembrane region" description="Helical" evidence="1">
    <location>
        <begin position="6"/>
        <end position="24"/>
    </location>
</feature>
<dbReference type="EMBL" id="LKHS01000016">
    <property type="protein sequence ID" value="KQH84766.1"/>
    <property type="molecule type" value="Genomic_DNA"/>
</dbReference>
<dbReference type="Proteomes" id="UP000051221">
    <property type="component" value="Unassembled WGS sequence"/>
</dbReference>
<name>A0A0Q2RL83_VIBFU</name>
<dbReference type="InterPro" id="IPR019635">
    <property type="entry name" value="DUF2500"/>
</dbReference>
<dbReference type="AlphaFoldDB" id="A0A0Q2RL83"/>
<dbReference type="FunCoup" id="A0A0Q2RL83">
    <property type="interactions" value="53"/>
</dbReference>
<dbReference type="Gene3D" id="2.40.50.660">
    <property type="match status" value="1"/>
</dbReference>
<accession>A0A0Q2RL83</accession>
<sequence length="109" mass="12725">MPGVFWIALGGLIAVGLWLFSRFYRRHIHGENAPERHVQVTVLDKQSIDIPHPLPGQDDREYWVYVQKGQWGPKREFQVGIHYFHALNPGDRGTLTYRGTDFIHFALQR</sequence>
<keyword evidence="3" id="KW-1185">Reference proteome</keyword>
<organism evidence="2 3">
    <name type="scientific">Vibrio furnissii</name>
    <dbReference type="NCBI Taxonomy" id="29494"/>
    <lineage>
        <taxon>Bacteria</taxon>
        <taxon>Pseudomonadati</taxon>
        <taxon>Pseudomonadota</taxon>
        <taxon>Gammaproteobacteria</taxon>
        <taxon>Vibrionales</taxon>
        <taxon>Vibrionaceae</taxon>
        <taxon>Vibrio</taxon>
    </lineage>
</organism>
<evidence type="ECO:0000313" key="3">
    <source>
        <dbReference type="Proteomes" id="UP000051221"/>
    </source>
</evidence>
<protein>
    <submittedName>
        <fullName evidence="2">RNA polymerase subunit sigma</fullName>
    </submittedName>
</protein>
<proteinExistence type="predicted"/>
<dbReference type="RefSeq" id="WP_004724395.1">
    <property type="nucleotide sequence ID" value="NZ_CABLCD010000011.1"/>
</dbReference>
<dbReference type="GeneID" id="50533947"/>
<keyword evidence="1" id="KW-1133">Transmembrane helix</keyword>